<name>A0A8H3B674_9AGAM</name>
<dbReference type="InterPro" id="IPR036047">
    <property type="entry name" value="F-box-like_dom_sf"/>
</dbReference>
<feature type="compositionally biased region" description="Basic and acidic residues" evidence="1">
    <location>
        <begin position="65"/>
        <end position="83"/>
    </location>
</feature>
<comment type="caution">
    <text evidence="3">The sequence shown here is derived from an EMBL/GenBank/DDBJ whole genome shotgun (WGS) entry which is preliminary data.</text>
</comment>
<protein>
    <recommendedName>
        <fullName evidence="2">F-box domain-containing protein</fullName>
    </recommendedName>
</protein>
<evidence type="ECO:0000313" key="3">
    <source>
        <dbReference type="EMBL" id="CAE6448321.1"/>
    </source>
</evidence>
<dbReference type="Proteomes" id="UP000663843">
    <property type="component" value="Unassembled WGS sequence"/>
</dbReference>
<accession>A0A8H3B674</accession>
<dbReference type="PROSITE" id="PS50181">
    <property type="entry name" value="FBOX"/>
    <property type="match status" value="1"/>
</dbReference>
<evidence type="ECO:0000259" key="2">
    <source>
        <dbReference type="PROSITE" id="PS50181"/>
    </source>
</evidence>
<sequence length="595" mass="68605">MAPQTRSAVLRMRAVGATTRAASTRALPSQKVKAPKSQTPIQKRKAAPKLKSKPKPEPESEPEPEPARKRARRPDAKRARKEVETLGLKNMPVEVLIEIARYVVPVDLIMLSRVNKFFRELFMDKRSATIWRSALQNLPELPPCPTDANLCEPQYVSMIFLNRCSLCGRYAPREMDSVLLVRFCARCRDRELVDLKRVTDPSLVISSKGLVPGERNRSTFWCLYDEARAVKIKLNELTKAGDQEALKKWKDERQEIVEKRRRVAQPLSRWLKNRAREREEELERLKTTRATEVASRLIKLGWERVDFMCFEDWRHNRQSMVHNPKPLTEKIWDDILPHLLEHLEINRNRRLEEERAQRFSSRQNDLTSWITQFKTRLPPFSRVSYIGGEAPSRSTDNRCASQFVRSMVLYQAFPAMPQIREWTQFKEFINHDMPHEQFPAAFEEKKHLFEELFATWQRNLEEQLIQLLPNDTRPPDFTSATFNMVATFGESVRPISTLPEGVSKLLRADAIFSTAPGDGATPSFYPHHFHDFFGFTHDVYYHAKASEIAKALLGALGFPDASCGNAYELGETGSALPRLNKNMGAYLPSTSDRIE</sequence>
<dbReference type="AlphaFoldDB" id="A0A8H3B674"/>
<dbReference type="SUPFAM" id="SSF81383">
    <property type="entry name" value="F-box domain"/>
    <property type="match status" value="1"/>
</dbReference>
<reference evidence="3" key="1">
    <citation type="submission" date="2021-01" db="EMBL/GenBank/DDBJ databases">
        <authorList>
            <person name="Kaushik A."/>
        </authorList>
    </citation>
    <scope>NUCLEOTIDE SEQUENCE</scope>
    <source>
        <strain evidence="3">AG2-2IIIB</strain>
    </source>
</reference>
<feature type="compositionally biased region" description="Basic residues" evidence="1">
    <location>
        <begin position="42"/>
        <end position="53"/>
    </location>
</feature>
<dbReference type="CDD" id="cd09917">
    <property type="entry name" value="F-box_SF"/>
    <property type="match status" value="1"/>
</dbReference>
<proteinExistence type="predicted"/>
<evidence type="ECO:0000256" key="1">
    <source>
        <dbReference type="SAM" id="MobiDB-lite"/>
    </source>
</evidence>
<dbReference type="InterPro" id="IPR001810">
    <property type="entry name" value="F-box_dom"/>
</dbReference>
<organism evidence="3 4">
    <name type="scientific">Rhizoctonia solani</name>
    <dbReference type="NCBI Taxonomy" id="456999"/>
    <lineage>
        <taxon>Eukaryota</taxon>
        <taxon>Fungi</taxon>
        <taxon>Dikarya</taxon>
        <taxon>Basidiomycota</taxon>
        <taxon>Agaricomycotina</taxon>
        <taxon>Agaricomycetes</taxon>
        <taxon>Cantharellales</taxon>
        <taxon>Ceratobasidiaceae</taxon>
        <taxon>Rhizoctonia</taxon>
    </lineage>
</organism>
<feature type="domain" description="F-box" evidence="2">
    <location>
        <begin position="85"/>
        <end position="134"/>
    </location>
</feature>
<evidence type="ECO:0000313" key="4">
    <source>
        <dbReference type="Proteomes" id="UP000663843"/>
    </source>
</evidence>
<dbReference type="EMBL" id="CAJMWT010002606">
    <property type="protein sequence ID" value="CAE6448321.1"/>
    <property type="molecule type" value="Genomic_DNA"/>
</dbReference>
<feature type="region of interest" description="Disordered" evidence="1">
    <location>
        <begin position="1"/>
        <end position="83"/>
    </location>
</feature>
<gene>
    <name evidence="3" type="ORF">RDB_LOCUS83698</name>
</gene>
<dbReference type="Pfam" id="PF00646">
    <property type="entry name" value="F-box"/>
    <property type="match status" value="1"/>
</dbReference>